<comment type="catalytic activity">
    <reaction evidence="13">
        <text>N-hexadecanoylsphinganine + a 1,2-diacyl-sn-glycero-3-phosphoethanolamine = N-hexadecanoyl-sphinganine-1-phosphoethanolamine + a 1,2-diacyl-sn-glycerol</text>
        <dbReference type="Rhea" id="RHEA:42128"/>
        <dbReference type="ChEBI" id="CHEBI:17815"/>
        <dbReference type="ChEBI" id="CHEBI:64612"/>
        <dbReference type="ChEBI" id="CHEBI:67042"/>
        <dbReference type="ChEBI" id="CHEBI:78654"/>
    </reaction>
    <physiologicalReaction direction="left-to-right" evidence="13">
        <dbReference type="Rhea" id="RHEA:42129"/>
    </physiologicalReaction>
</comment>
<dbReference type="EMBL" id="SRMA01025983">
    <property type="protein sequence ID" value="TRY89387.1"/>
    <property type="molecule type" value="Genomic_DNA"/>
</dbReference>
<comment type="catalytic activity">
    <reaction evidence="9">
        <text>an N-acylsphing-4-enine + a 1,2-diacyl-sn-glycero-3-phosphoethanolamine = an N-acylsphing-4-enine 1-phosphoethanolamine + a 1,2-diacyl-sn-glycerol</text>
        <dbReference type="Rhea" id="RHEA:36079"/>
        <dbReference type="ChEBI" id="CHEBI:17815"/>
        <dbReference type="ChEBI" id="CHEBI:52639"/>
        <dbReference type="ChEBI" id="CHEBI:64612"/>
        <dbReference type="ChEBI" id="CHEBI:73203"/>
    </reaction>
    <physiologicalReaction direction="left-to-right" evidence="9">
        <dbReference type="Rhea" id="RHEA:36080"/>
    </physiologicalReaction>
</comment>
<dbReference type="STRING" id="623744.A0A553QHK0"/>
<sequence length="419" mass="48326">MPGAEMPGVHGQLSVRHWGPKHVGRWLREEGFCEYVDLLCNKHRLDGTSLLTLSEFDLRSPPLEIKVLGDIKRLMVSLRKLQKQNAELMEEFGLPPADMQSPQRITGHPVDWLCNGNSARDCDAVLDSPSVDQFHQYNNGKHKASPRRLDPEYWKTIISSVYVIFVFGFTSIVMVIVHERVPDMRTYPPLPDIFLDSVPRIPWAFAMAEACGMILCSIWLLVLLLHKHRSILLRCLCSLMGTVFMLRCITMFVTSLSVPGQHLQCTGKIYGDMWAKLQRAVAIWSGFGMTLTGVHTCGDYMFSGHTVVLTMLNFFVTEYTPRSWNFIHTLSWVLNLFGIFFILAAHEHYSIDVFIAFYITTRLFLYYHTLANTRAYQQSRRARIWFPMFSFFECNVNGPVPNEYCWPFTRPAMLKRLIH</sequence>
<evidence type="ECO:0000256" key="15">
    <source>
        <dbReference type="ARBA" id="ARBA00068267"/>
    </source>
</evidence>
<evidence type="ECO:0000256" key="2">
    <source>
        <dbReference type="ARBA" id="ARBA00005441"/>
    </source>
</evidence>
<evidence type="ECO:0000256" key="9">
    <source>
        <dbReference type="ARBA" id="ARBA00049904"/>
    </source>
</evidence>
<dbReference type="GO" id="GO:0046513">
    <property type="term" value="P:ceramide biosynthetic process"/>
    <property type="evidence" value="ECO:0007669"/>
    <property type="project" value="TreeGrafter"/>
</dbReference>
<dbReference type="Pfam" id="PF14360">
    <property type="entry name" value="PAP2_C"/>
    <property type="match status" value="1"/>
</dbReference>
<evidence type="ECO:0000259" key="19">
    <source>
        <dbReference type="PROSITE" id="PS50105"/>
    </source>
</evidence>
<protein>
    <recommendedName>
        <fullName evidence="15">Sphingomyelin synthase-related protein 1</fullName>
    </recommendedName>
    <alternativeName>
        <fullName evidence="17">Ceramide phosphoethanolamine synthase</fullName>
    </alternativeName>
    <alternativeName>
        <fullName evidence="16">Sterile alpha motif domain-containing protein 8</fullName>
    </alternativeName>
</protein>
<dbReference type="OrthoDB" id="422827at2759"/>
<dbReference type="CDD" id="cd09515">
    <property type="entry name" value="SAM_SGMS1-like"/>
    <property type="match status" value="1"/>
</dbReference>
<feature type="domain" description="SAM" evidence="19">
    <location>
        <begin position="18"/>
        <end position="84"/>
    </location>
</feature>
<dbReference type="InterPro" id="IPR025749">
    <property type="entry name" value="Sphingomyelin_synth-like_dom"/>
</dbReference>
<keyword evidence="5" id="KW-0746">Sphingolipid metabolism</keyword>
<feature type="transmembrane region" description="Helical" evidence="18">
    <location>
        <begin position="231"/>
        <end position="253"/>
    </location>
</feature>
<organism evidence="20 21">
    <name type="scientific">Danionella cerebrum</name>
    <dbReference type="NCBI Taxonomy" id="2873325"/>
    <lineage>
        <taxon>Eukaryota</taxon>
        <taxon>Metazoa</taxon>
        <taxon>Chordata</taxon>
        <taxon>Craniata</taxon>
        <taxon>Vertebrata</taxon>
        <taxon>Euteleostomi</taxon>
        <taxon>Actinopterygii</taxon>
        <taxon>Neopterygii</taxon>
        <taxon>Teleostei</taxon>
        <taxon>Ostariophysi</taxon>
        <taxon>Cypriniformes</taxon>
        <taxon>Danionidae</taxon>
        <taxon>Danioninae</taxon>
        <taxon>Danionella</taxon>
    </lineage>
</organism>
<dbReference type="InterPro" id="IPR001660">
    <property type="entry name" value="SAM"/>
</dbReference>
<reference evidence="20 21" key="1">
    <citation type="journal article" date="2019" name="Sci. Data">
        <title>Hybrid genome assembly and annotation of Danionella translucida.</title>
        <authorList>
            <person name="Kadobianskyi M."/>
            <person name="Schulze L."/>
            <person name="Schuelke M."/>
            <person name="Judkewitz B."/>
        </authorList>
    </citation>
    <scope>NUCLEOTIDE SEQUENCE [LARGE SCALE GENOMIC DNA]</scope>
    <source>
        <strain evidence="20 21">Bolton</strain>
    </source>
</reference>
<keyword evidence="3" id="KW-0808">Transferase</keyword>
<evidence type="ECO:0000256" key="3">
    <source>
        <dbReference type="ARBA" id="ARBA00022679"/>
    </source>
</evidence>
<comment type="catalytic activity">
    <reaction evidence="12">
        <text>N-hexadecanoyl-(4R)-hydroxysphinganine + a 1,2-diacyl-sn-glycero-3-phosphoethanolamine = N-hexadecanoyl-(4R)-hydroxysphinganine-1-phosphoethanolamine + a 1,2-diacyl-sn-glycerol</text>
        <dbReference type="Rhea" id="RHEA:42144"/>
        <dbReference type="ChEBI" id="CHEBI:17815"/>
        <dbReference type="ChEBI" id="CHEBI:64612"/>
        <dbReference type="ChEBI" id="CHEBI:65107"/>
        <dbReference type="ChEBI" id="CHEBI:78656"/>
    </reaction>
    <physiologicalReaction direction="left-to-right" evidence="12">
        <dbReference type="Rhea" id="RHEA:42145"/>
    </physiologicalReaction>
</comment>
<comment type="function">
    <text evidence="14">Synthesizes sphingolipids through transfer of a phosphatidyl head group from a glycerophospholipid on to the primary hydroxyl of a ceramide in the lumen of the endoplasmic reticulum. Catalyzes the synthesis of ceramide phosphoethanolamines (CPEs) (such as N-acylsphing-4-enine 1-phosphoethanolamine) by transferring phosphoethanolamine head group, which is smaller and more hydrophilic than the phosphocholine (PC) headgroup transferred in the canonical sphingomyelin synthesis (SMS) reaction by SMS1 or SMS2, from a phosphatidylethanolamine (1,2-diacyl-sn-glycero-3-phosphoethanolamine, PE) to a ceramide (such as N-acylsphing-4-enine). The larger PC prevents an efficient fit in the enzyme's catalytic pocket, leading to little or no SMS activity. In vitro, in the absence of ceramide, it has PLC activity with preference for phosphatidylinositol and phosphatidic acid, but also hydrolyzes phosphatidylethanolamine.</text>
</comment>
<evidence type="ECO:0000256" key="16">
    <source>
        <dbReference type="ARBA" id="ARBA00079545"/>
    </source>
</evidence>
<dbReference type="FunFam" id="1.10.150.50:FF:000037">
    <property type="entry name" value="sphingomyelin synthase-related protein 1 isoform X1"/>
    <property type="match status" value="1"/>
</dbReference>
<evidence type="ECO:0000256" key="17">
    <source>
        <dbReference type="ARBA" id="ARBA00083488"/>
    </source>
</evidence>
<keyword evidence="4 18" id="KW-0812">Transmembrane</keyword>
<dbReference type="Gene3D" id="1.10.150.50">
    <property type="entry name" value="Transcription Factor, Ets-1"/>
    <property type="match status" value="1"/>
</dbReference>
<evidence type="ECO:0000313" key="20">
    <source>
        <dbReference type="EMBL" id="TRY89387.1"/>
    </source>
</evidence>
<dbReference type="InterPro" id="IPR045221">
    <property type="entry name" value="Sphingomyelin_synth-like"/>
</dbReference>
<dbReference type="SUPFAM" id="SSF47769">
    <property type="entry name" value="SAM/Pointed domain"/>
    <property type="match status" value="1"/>
</dbReference>
<dbReference type="GO" id="GO:0005886">
    <property type="term" value="C:plasma membrane"/>
    <property type="evidence" value="ECO:0007669"/>
    <property type="project" value="TreeGrafter"/>
</dbReference>
<evidence type="ECO:0000256" key="10">
    <source>
        <dbReference type="ARBA" id="ARBA00050740"/>
    </source>
</evidence>
<keyword evidence="21" id="KW-1185">Reference proteome</keyword>
<evidence type="ECO:0000256" key="12">
    <source>
        <dbReference type="ARBA" id="ARBA00052723"/>
    </source>
</evidence>
<comment type="subcellular location">
    <subcellularLocation>
        <location evidence="1">Membrane</location>
        <topology evidence="1">Multi-pass membrane protein</topology>
    </subcellularLocation>
</comment>
<dbReference type="PANTHER" id="PTHR21290:SF25">
    <property type="entry name" value="SPHINGOMYELIN SYNTHASE-RELATED PROTEIN 1"/>
    <property type="match status" value="1"/>
</dbReference>
<comment type="similarity">
    <text evidence="2">Belongs to the sphingomyelin synthase family.</text>
</comment>
<evidence type="ECO:0000256" key="4">
    <source>
        <dbReference type="ARBA" id="ARBA00022692"/>
    </source>
</evidence>
<evidence type="ECO:0000256" key="11">
    <source>
        <dbReference type="ARBA" id="ARBA00051872"/>
    </source>
</evidence>
<evidence type="ECO:0000256" key="1">
    <source>
        <dbReference type="ARBA" id="ARBA00004141"/>
    </source>
</evidence>
<dbReference type="GO" id="GO:0005789">
    <property type="term" value="C:endoplasmic reticulum membrane"/>
    <property type="evidence" value="ECO:0007669"/>
    <property type="project" value="TreeGrafter"/>
</dbReference>
<comment type="caution">
    <text evidence="20">The sequence shown here is derived from an EMBL/GenBank/DDBJ whole genome shotgun (WGS) entry which is preliminary data.</text>
</comment>
<proteinExistence type="inferred from homology"/>
<comment type="catalytic activity">
    <reaction evidence="10">
        <text>an N-acylsphinganine + a 1,2-diacyl-sn-glycero-3-phosphoethanolamine = an N-acylsphinganine-1-phosphoethanolamine + a 1,2-diacyl-sn-glycerol</text>
        <dbReference type="Rhea" id="RHEA:42136"/>
        <dbReference type="ChEBI" id="CHEBI:17815"/>
        <dbReference type="ChEBI" id="CHEBI:31488"/>
        <dbReference type="ChEBI" id="CHEBI:64612"/>
        <dbReference type="ChEBI" id="CHEBI:78655"/>
    </reaction>
    <physiologicalReaction direction="left-to-right" evidence="10">
        <dbReference type="Rhea" id="RHEA:42137"/>
    </physiologicalReaction>
</comment>
<feature type="transmembrane region" description="Helical" evidence="18">
    <location>
        <begin position="351"/>
        <end position="371"/>
    </location>
</feature>
<name>A0A553QHK0_9TELE</name>
<dbReference type="AlphaFoldDB" id="A0A553QHK0"/>
<dbReference type="PROSITE" id="PS50105">
    <property type="entry name" value="SAM_DOMAIN"/>
    <property type="match status" value="1"/>
</dbReference>
<evidence type="ECO:0000256" key="7">
    <source>
        <dbReference type="ARBA" id="ARBA00023098"/>
    </source>
</evidence>
<comment type="catalytic activity">
    <reaction evidence="11">
        <text>an N-acyl-(4R)-4-hydroxysphinganine + a 1,2-diacyl-sn-glycero-3-phosphoethanolamine = an N-acyl-(4R)-4-hydroxysphinganine-1-phosphoethanolamine + a 1,2-diacyl-sn-glycerol</text>
        <dbReference type="Rhea" id="RHEA:42148"/>
        <dbReference type="ChEBI" id="CHEBI:17815"/>
        <dbReference type="ChEBI" id="CHEBI:31998"/>
        <dbReference type="ChEBI" id="CHEBI:64612"/>
        <dbReference type="ChEBI" id="CHEBI:78657"/>
    </reaction>
    <physiologicalReaction direction="left-to-right" evidence="11">
        <dbReference type="Rhea" id="RHEA:42149"/>
    </physiologicalReaction>
</comment>
<evidence type="ECO:0000256" key="8">
    <source>
        <dbReference type="ARBA" id="ARBA00023136"/>
    </source>
</evidence>
<evidence type="ECO:0000256" key="14">
    <source>
        <dbReference type="ARBA" id="ARBA00057029"/>
    </source>
</evidence>
<dbReference type="InterPro" id="IPR013761">
    <property type="entry name" value="SAM/pointed_sf"/>
</dbReference>
<dbReference type="Proteomes" id="UP000316079">
    <property type="component" value="Unassembled WGS sequence"/>
</dbReference>
<dbReference type="GO" id="GO:0047493">
    <property type="term" value="F:ceramide cholinephosphotransferase activity"/>
    <property type="evidence" value="ECO:0007669"/>
    <property type="project" value="TreeGrafter"/>
</dbReference>
<dbReference type="SMART" id="SM00454">
    <property type="entry name" value="SAM"/>
    <property type="match status" value="1"/>
</dbReference>
<feature type="transmembrane region" description="Helical" evidence="18">
    <location>
        <begin position="201"/>
        <end position="224"/>
    </location>
</feature>
<gene>
    <name evidence="20" type="ORF">DNTS_024125</name>
</gene>
<feature type="transmembrane region" description="Helical" evidence="18">
    <location>
        <begin position="157"/>
        <end position="181"/>
    </location>
</feature>
<accession>A0A553QHK0</accession>
<evidence type="ECO:0000256" key="18">
    <source>
        <dbReference type="SAM" id="Phobius"/>
    </source>
</evidence>
<dbReference type="Pfam" id="PF00536">
    <property type="entry name" value="SAM_1"/>
    <property type="match status" value="1"/>
</dbReference>
<dbReference type="GO" id="GO:0033188">
    <property type="term" value="F:sphingomyelin synthase activity"/>
    <property type="evidence" value="ECO:0007669"/>
    <property type="project" value="TreeGrafter"/>
</dbReference>
<evidence type="ECO:0000256" key="13">
    <source>
        <dbReference type="ARBA" id="ARBA00052803"/>
    </source>
</evidence>
<keyword evidence="7" id="KW-0443">Lipid metabolism</keyword>
<evidence type="ECO:0000313" key="21">
    <source>
        <dbReference type="Proteomes" id="UP000316079"/>
    </source>
</evidence>
<keyword evidence="6 18" id="KW-1133">Transmembrane helix</keyword>
<feature type="transmembrane region" description="Helical" evidence="18">
    <location>
        <begin position="326"/>
        <end position="345"/>
    </location>
</feature>
<dbReference type="GO" id="GO:0000139">
    <property type="term" value="C:Golgi membrane"/>
    <property type="evidence" value="ECO:0007669"/>
    <property type="project" value="TreeGrafter"/>
</dbReference>
<keyword evidence="8 18" id="KW-0472">Membrane</keyword>
<evidence type="ECO:0000256" key="5">
    <source>
        <dbReference type="ARBA" id="ARBA00022919"/>
    </source>
</evidence>
<dbReference type="PANTHER" id="PTHR21290">
    <property type="entry name" value="SPHINGOMYELIN SYNTHETASE"/>
    <property type="match status" value="1"/>
</dbReference>
<evidence type="ECO:0000256" key="6">
    <source>
        <dbReference type="ARBA" id="ARBA00022989"/>
    </source>
</evidence>